<evidence type="ECO:0000313" key="2">
    <source>
        <dbReference type="Proteomes" id="UP000499080"/>
    </source>
</evidence>
<proteinExistence type="predicted"/>
<feature type="non-terminal residue" evidence="1">
    <location>
        <position position="1"/>
    </location>
</feature>
<evidence type="ECO:0000313" key="1">
    <source>
        <dbReference type="EMBL" id="GBN94301.1"/>
    </source>
</evidence>
<name>A0A4Y2T264_ARAVE</name>
<reference evidence="1 2" key="1">
    <citation type="journal article" date="2019" name="Sci. Rep.">
        <title>Orb-weaving spider Araneus ventricosus genome elucidates the spidroin gene catalogue.</title>
        <authorList>
            <person name="Kono N."/>
            <person name="Nakamura H."/>
            <person name="Ohtoshi R."/>
            <person name="Moran D.A.P."/>
            <person name="Shinohara A."/>
            <person name="Yoshida Y."/>
            <person name="Fujiwara M."/>
            <person name="Mori M."/>
            <person name="Tomita M."/>
            <person name="Arakawa K."/>
        </authorList>
    </citation>
    <scope>NUCLEOTIDE SEQUENCE [LARGE SCALE GENOMIC DNA]</scope>
</reference>
<gene>
    <name evidence="1" type="ORF">AVEN_203283_1</name>
</gene>
<keyword evidence="2" id="KW-1185">Reference proteome</keyword>
<dbReference type="AlphaFoldDB" id="A0A4Y2T264"/>
<dbReference type="EMBL" id="BGPR01025419">
    <property type="protein sequence ID" value="GBN94301.1"/>
    <property type="molecule type" value="Genomic_DNA"/>
</dbReference>
<organism evidence="1 2">
    <name type="scientific">Araneus ventricosus</name>
    <name type="common">Orbweaver spider</name>
    <name type="synonym">Epeira ventricosa</name>
    <dbReference type="NCBI Taxonomy" id="182803"/>
    <lineage>
        <taxon>Eukaryota</taxon>
        <taxon>Metazoa</taxon>
        <taxon>Ecdysozoa</taxon>
        <taxon>Arthropoda</taxon>
        <taxon>Chelicerata</taxon>
        <taxon>Arachnida</taxon>
        <taxon>Araneae</taxon>
        <taxon>Araneomorphae</taxon>
        <taxon>Entelegynae</taxon>
        <taxon>Araneoidea</taxon>
        <taxon>Araneidae</taxon>
        <taxon>Araneus</taxon>
    </lineage>
</organism>
<accession>A0A4Y2T264</accession>
<comment type="caution">
    <text evidence="1">The sequence shown here is derived from an EMBL/GenBank/DDBJ whole genome shotgun (WGS) entry which is preliminary data.</text>
</comment>
<sequence length="99" mass="11313">GPSTQRVKCPVSHRGVGSGSCGTDQVTLYFSTHCVDRYPTQQIQQPVKTTEGKNRKLRLSRLQNKPDVYFRLTAFRHLDHTLKCKLPSCRIVRKVDEIT</sequence>
<protein>
    <submittedName>
        <fullName evidence="1">Uncharacterized protein</fullName>
    </submittedName>
</protein>
<dbReference type="Proteomes" id="UP000499080">
    <property type="component" value="Unassembled WGS sequence"/>
</dbReference>